<reference evidence="2" key="1">
    <citation type="submission" date="2021-06" db="EMBL/GenBank/DDBJ databases">
        <authorList>
            <person name="Hodson N. C."/>
            <person name="Mongue J. A."/>
            <person name="Jaron S. K."/>
        </authorList>
    </citation>
    <scope>NUCLEOTIDE SEQUENCE</scope>
</reference>
<organism evidence="2 3">
    <name type="scientific">Allacma fusca</name>
    <dbReference type="NCBI Taxonomy" id="39272"/>
    <lineage>
        <taxon>Eukaryota</taxon>
        <taxon>Metazoa</taxon>
        <taxon>Ecdysozoa</taxon>
        <taxon>Arthropoda</taxon>
        <taxon>Hexapoda</taxon>
        <taxon>Collembola</taxon>
        <taxon>Symphypleona</taxon>
        <taxon>Sminthuridae</taxon>
        <taxon>Allacma</taxon>
    </lineage>
</organism>
<evidence type="ECO:0000256" key="1">
    <source>
        <dbReference type="SAM" id="SignalP"/>
    </source>
</evidence>
<gene>
    <name evidence="2" type="ORF">AFUS01_LOCUS38659</name>
</gene>
<evidence type="ECO:0008006" key="4">
    <source>
        <dbReference type="Google" id="ProtNLM"/>
    </source>
</evidence>
<feature type="signal peptide" evidence="1">
    <location>
        <begin position="1"/>
        <end position="24"/>
    </location>
</feature>
<evidence type="ECO:0000313" key="3">
    <source>
        <dbReference type="Proteomes" id="UP000708208"/>
    </source>
</evidence>
<comment type="caution">
    <text evidence="2">The sequence shown here is derived from an EMBL/GenBank/DDBJ whole genome shotgun (WGS) entry which is preliminary data.</text>
</comment>
<protein>
    <recommendedName>
        <fullName evidence="4">Methuselah N-terminal domain-containing protein</fullName>
    </recommendedName>
</protein>
<name>A0A8J2L648_9HEXA</name>
<dbReference type="EMBL" id="CAJVCH010548674">
    <property type="protein sequence ID" value="CAG7828752.1"/>
    <property type="molecule type" value="Genomic_DNA"/>
</dbReference>
<keyword evidence="1" id="KW-0732">Signal</keyword>
<proteinExistence type="predicted"/>
<sequence>MSIFYHVVATLLILAEYLPWLVLTASVVSINKCPGSSLGNRLYVPASAVNSLERVTFRLRNEFKACKNELHFASELRADTSLKSNDTIGEIGLKTIDMSYFTTDGLLRHGSDYYYPEEYCISSFSGGNVKATVCKPLCKRNRPCIRKCCPIGEVMDMESAGCKPAGGKLWSPVLYTNETHNLSDEEREKIRPHFINLPPSCKYSNGSASEEYSSIPLRPLRVNEYQLETIPMRLLKDGSLIYYAITDKWETIPKDLFCIDGMQNFGEVKSYTGLPSDQIVFSCVDYYTANQRR</sequence>
<accession>A0A8J2L648</accession>
<dbReference type="AlphaFoldDB" id="A0A8J2L648"/>
<dbReference type="Proteomes" id="UP000708208">
    <property type="component" value="Unassembled WGS sequence"/>
</dbReference>
<feature type="chain" id="PRO_5035275172" description="Methuselah N-terminal domain-containing protein" evidence="1">
    <location>
        <begin position="25"/>
        <end position="293"/>
    </location>
</feature>
<keyword evidence="3" id="KW-1185">Reference proteome</keyword>
<evidence type="ECO:0000313" key="2">
    <source>
        <dbReference type="EMBL" id="CAG7828752.1"/>
    </source>
</evidence>